<dbReference type="GO" id="GO:0000981">
    <property type="term" value="F:DNA-binding transcription factor activity, RNA polymerase II-specific"/>
    <property type="evidence" value="ECO:0007669"/>
    <property type="project" value="TreeGrafter"/>
</dbReference>
<comment type="similarity">
    <text evidence="2">Belongs to the krueppel C2H2-type zinc-finger protein family.</text>
</comment>
<reference evidence="13" key="1">
    <citation type="submission" date="2020-07" db="EMBL/GenBank/DDBJ databases">
        <title>Multicomponent nature underlies the extraordinary mechanical properties of spider dragline silk.</title>
        <authorList>
            <person name="Kono N."/>
            <person name="Nakamura H."/>
            <person name="Mori M."/>
            <person name="Yoshida Y."/>
            <person name="Ohtoshi R."/>
            <person name="Malay A.D."/>
            <person name="Moran D.A.P."/>
            <person name="Tomita M."/>
            <person name="Numata K."/>
            <person name="Arakawa K."/>
        </authorList>
    </citation>
    <scope>NUCLEOTIDE SEQUENCE</scope>
</reference>
<dbReference type="PROSITE" id="PS50157">
    <property type="entry name" value="ZINC_FINGER_C2H2_2"/>
    <property type="match status" value="2"/>
</dbReference>
<keyword evidence="3" id="KW-0479">Metal-binding</keyword>
<evidence type="ECO:0000256" key="6">
    <source>
        <dbReference type="ARBA" id="ARBA00022833"/>
    </source>
</evidence>
<dbReference type="PANTHER" id="PTHR24394:SF29">
    <property type="entry name" value="MYONEURIN"/>
    <property type="match status" value="1"/>
</dbReference>
<keyword evidence="10" id="KW-0539">Nucleus</keyword>
<evidence type="ECO:0000259" key="12">
    <source>
        <dbReference type="PROSITE" id="PS50157"/>
    </source>
</evidence>
<dbReference type="GO" id="GO:0008270">
    <property type="term" value="F:zinc ion binding"/>
    <property type="evidence" value="ECO:0007669"/>
    <property type="project" value="UniProtKB-KW"/>
</dbReference>
<accession>A0A8X6KDD9</accession>
<evidence type="ECO:0000256" key="9">
    <source>
        <dbReference type="ARBA" id="ARBA00023163"/>
    </source>
</evidence>
<evidence type="ECO:0000313" key="13">
    <source>
        <dbReference type="EMBL" id="GFQ69676.1"/>
    </source>
</evidence>
<dbReference type="AlphaFoldDB" id="A0A8X6KDD9"/>
<feature type="domain" description="C2H2-type" evidence="12">
    <location>
        <begin position="63"/>
        <end position="90"/>
    </location>
</feature>
<dbReference type="PANTHER" id="PTHR24394">
    <property type="entry name" value="ZINC FINGER PROTEIN"/>
    <property type="match status" value="1"/>
</dbReference>
<evidence type="ECO:0000256" key="4">
    <source>
        <dbReference type="ARBA" id="ARBA00022737"/>
    </source>
</evidence>
<evidence type="ECO:0000256" key="11">
    <source>
        <dbReference type="PROSITE-ProRule" id="PRU00042"/>
    </source>
</evidence>
<keyword evidence="7" id="KW-0805">Transcription regulation</keyword>
<dbReference type="InterPro" id="IPR036236">
    <property type="entry name" value="Znf_C2H2_sf"/>
</dbReference>
<dbReference type="FunFam" id="3.30.160.60:FF:000075">
    <property type="entry name" value="Putative zinc finger protein 536"/>
    <property type="match status" value="1"/>
</dbReference>
<proteinExistence type="inferred from homology"/>
<evidence type="ECO:0000256" key="8">
    <source>
        <dbReference type="ARBA" id="ARBA00023125"/>
    </source>
</evidence>
<dbReference type="PROSITE" id="PS00028">
    <property type="entry name" value="ZINC_FINGER_C2H2_1"/>
    <property type="match status" value="1"/>
</dbReference>
<evidence type="ECO:0000256" key="7">
    <source>
        <dbReference type="ARBA" id="ARBA00023015"/>
    </source>
</evidence>
<evidence type="ECO:0000256" key="2">
    <source>
        <dbReference type="ARBA" id="ARBA00006991"/>
    </source>
</evidence>
<keyword evidence="9" id="KW-0804">Transcription</keyword>
<sequence length="207" mass="24180">MRKFGIAFRKFIVVNNVLGISQAYHKRIIFDQSPDPNPGESEEEYAVYPTKQFLPNNELPKQYKCSMCDKEFTAKGSLKAHFTVHTGWDNFSNDQASCAQYGSVFHCSYCSYTTKFATTLKRHELTHTDYSNSPKKVIYKQKFRMEWLEDPLLKAWLTYVSDPQDNTKIPKCKCCNEILSTKLYDLKSHGATKKHNRAQERYFQQGW</sequence>
<keyword evidence="4" id="KW-0677">Repeat</keyword>
<dbReference type="EMBL" id="BMAO01020764">
    <property type="protein sequence ID" value="GFQ69676.1"/>
    <property type="molecule type" value="Genomic_DNA"/>
</dbReference>
<dbReference type="GO" id="GO:0005634">
    <property type="term" value="C:nucleus"/>
    <property type="evidence" value="ECO:0007669"/>
    <property type="project" value="UniProtKB-SubCell"/>
</dbReference>
<comment type="subcellular location">
    <subcellularLocation>
        <location evidence="1">Nucleus</location>
    </subcellularLocation>
</comment>
<dbReference type="Proteomes" id="UP000887116">
    <property type="component" value="Unassembled WGS sequence"/>
</dbReference>
<evidence type="ECO:0000256" key="5">
    <source>
        <dbReference type="ARBA" id="ARBA00022771"/>
    </source>
</evidence>
<organism evidence="13 14">
    <name type="scientific">Trichonephila clavata</name>
    <name type="common">Joro spider</name>
    <name type="synonym">Nephila clavata</name>
    <dbReference type="NCBI Taxonomy" id="2740835"/>
    <lineage>
        <taxon>Eukaryota</taxon>
        <taxon>Metazoa</taxon>
        <taxon>Ecdysozoa</taxon>
        <taxon>Arthropoda</taxon>
        <taxon>Chelicerata</taxon>
        <taxon>Arachnida</taxon>
        <taxon>Araneae</taxon>
        <taxon>Araneomorphae</taxon>
        <taxon>Entelegynae</taxon>
        <taxon>Araneoidea</taxon>
        <taxon>Nephilidae</taxon>
        <taxon>Trichonephila</taxon>
    </lineage>
</organism>
<comment type="caution">
    <text evidence="13">The sequence shown here is derived from an EMBL/GenBank/DDBJ whole genome shotgun (WGS) entry which is preliminary data.</text>
</comment>
<gene>
    <name evidence="13" type="primary">AVEN_15550_1</name>
    <name evidence="13" type="ORF">TNCT_617232</name>
</gene>
<evidence type="ECO:0000256" key="10">
    <source>
        <dbReference type="ARBA" id="ARBA00023242"/>
    </source>
</evidence>
<keyword evidence="6" id="KW-0862">Zinc</keyword>
<keyword evidence="8" id="KW-0238">DNA-binding</keyword>
<evidence type="ECO:0000256" key="1">
    <source>
        <dbReference type="ARBA" id="ARBA00004123"/>
    </source>
</evidence>
<dbReference type="GO" id="GO:0003677">
    <property type="term" value="F:DNA binding"/>
    <property type="evidence" value="ECO:0007669"/>
    <property type="project" value="UniProtKB-KW"/>
</dbReference>
<dbReference type="OrthoDB" id="10023262at2759"/>
<keyword evidence="5 11" id="KW-0863">Zinc-finger</keyword>
<dbReference type="SUPFAM" id="SSF57667">
    <property type="entry name" value="beta-beta-alpha zinc fingers"/>
    <property type="match status" value="1"/>
</dbReference>
<dbReference type="SMART" id="SM00355">
    <property type="entry name" value="ZnF_C2H2"/>
    <property type="match status" value="2"/>
</dbReference>
<dbReference type="Gene3D" id="3.30.160.60">
    <property type="entry name" value="Classic Zinc Finger"/>
    <property type="match status" value="1"/>
</dbReference>
<keyword evidence="14" id="KW-1185">Reference proteome</keyword>
<evidence type="ECO:0000313" key="14">
    <source>
        <dbReference type="Proteomes" id="UP000887116"/>
    </source>
</evidence>
<name>A0A8X6KDD9_TRICU</name>
<dbReference type="InterPro" id="IPR013087">
    <property type="entry name" value="Znf_C2H2_type"/>
</dbReference>
<feature type="domain" description="C2H2-type" evidence="12">
    <location>
        <begin position="105"/>
        <end position="132"/>
    </location>
</feature>
<protein>
    <recommendedName>
        <fullName evidence="12">C2H2-type domain-containing protein</fullName>
    </recommendedName>
</protein>
<evidence type="ECO:0000256" key="3">
    <source>
        <dbReference type="ARBA" id="ARBA00022723"/>
    </source>
</evidence>